<evidence type="ECO:0000313" key="6">
    <source>
        <dbReference type="EMBL" id="KAF0512382.1"/>
    </source>
</evidence>
<keyword evidence="3" id="KW-0863">Zinc-finger</keyword>
<comment type="subcellular location">
    <subcellularLocation>
        <location evidence="1">Nucleus</location>
    </subcellularLocation>
</comment>
<keyword evidence="7" id="KW-1185">Reference proteome</keyword>
<dbReference type="EMBL" id="WTPW01000426">
    <property type="protein sequence ID" value="KAF0512382.1"/>
    <property type="molecule type" value="Genomic_DNA"/>
</dbReference>
<proteinExistence type="predicted"/>
<dbReference type="PANTHER" id="PTHR46481:SF10">
    <property type="entry name" value="ZINC FINGER BED DOMAIN-CONTAINING PROTEIN 39"/>
    <property type="match status" value="1"/>
</dbReference>
<evidence type="ECO:0000256" key="4">
    <source>
        <dbReference type="ARBA" id="ARBA00022833"/>
    </source>
</evidence>
<name>A0A8H4ELJ4_GIGMA</name>
<dbReference type="SUPFAM" id="SSF53098">
    <property type="entry name" value="Ribonuclease H-like"/>
    <property type="match status" value="1"/>
</dbReference>
<comment type="caution">
    <text evidence="6">The sequence shown here is derived from an EMBL/GenBank/DDBJ whole genome shotgun (WGS) entry which is preliminary data.</text>
</comment>
<evidence type="ECO:0000256" key="1">
    <source>
        <dbReference type="ARBA" id="ARBA00004123"/>
    </source>
</evidence>
<evidence type="ECO:0000256" key="3">
    <source>
        <dbReference type="ARBA" id="ARBA00022771"/>
    </source>
</evidence>
<reference evidence="6 7" key="1">
    <citation type="journal article" date="2019" name="Environ. Microbiol.">
        <title>At the nexus of three kingdoms: the genome of the mycorrhizal fungus Gigaspora margarita provides insights into plant, endobacterial and fungal interactions.</title>
        <authorList>
            <person name="Venice F."/>
            <person name="Ghignone S."/>
            <person name="Salvioli di Fossalunga A."/>
            <person name="Amselem J."/>
            <person name="Novero M."/>
            <person name="Xianan X."/>
            <person name="Sedzielewska Toro K."/>
            <person name="Morin E."/>
            <person name="Lipzen A."/>
            <person name="Grigoriev I.V."/>
            <person name="Henrissat B."/>
            <person name="Martin F.M."/>
            <person name="Bonfante P."/>
        </authorList>
    </citation>
    <scope>NUCLEOTIDE SEQUENCE [LARGE SCALE GENOMIC DNA]</scope>
    <source>
        <strain evidence="6 7">BEG34</strain>
    </source>
</reference>
<dbReference type="AlphaFoldDB" id="A0A8H4ELJ4"/>
<protein>
    <submittedName>
        <fullName evidence="6">Zinc finger bed domain-containing protein ricesleeper 2-like</fullName>
    </submittedName>
</protein>
<sequence length="95" mass="11135">MVDNATNNDTMIYYLELWAIDKDISVCTNNYFRYFAHIVNLLVQAALKQLKDKIDKIRNLIIKSRSSSQRRQKFLEISSMNNIKNLSPILDVPTR</sequence>
<keyword evidence="2" id="KW-0479">Metal-binding</keyword>
<dbReference type="GO" id="GO:0005634">
    <property type="term" value="C:nucleus"/>
    <property type="evidence" value="ECO:0007669"/>
    <property type="project" value="UniProtKB-SubCell"/>
</dbReference>
<dbReference type="PANTHER" id="PTHR46481">
    <property type="entry name" value="ZINC FINGER BED DOMAIN-CONTAINING PROTEIN 4"/>
    <property type="match status" value="1"/>
</dbReference>
<dbReference type="GO" id="GO:0008270">
    <property type="term" value="F:zinc ion binding"/>
    <property type="evidence" value="ECO:0007669"/>
    <property type="project" value="UniProtKB-KW"/>
</dbReference>
<organism evidence="6 7">
    <name type="scientific">Gigaspora margarita</name>
    <dbReference type="NCBI Taxonomy" id="4874"/>
    <lineage>
        <taxon>Eukaryota</taxon>
        <taxon>Fungi</taxon>
        <taxon>Fungi incertae sedis</taxon>
        <taxon>Mucoromycota</taxon>
        <taxon>Glomeromycotina</taxon>
        <taxon>Glomeromycetes</taxon>
        <taxon>Diversisporales</taxon>
        <taxon>Gigasporaceae</taxon>
        <taxon>Gigaspora</taxon>
    </lineage>
</organism>
<dbReference type="OrthoDB" id="2381924at2759"/>
<accession>A0A8H4ELJ4</accession>
<dbReference type="Proteomes" id="UP000439903">
    <property type="component" value="Unassembled WGS sequence"/>
</dbReference>
<evidence type="ECO:0000256" key="5">
    <source>
        <dbReference type="ARBA" id="ARBA00023242"/>
    </source>
</evidence>
<evidence type="ECO:0000256" key="2">
    <source>
        <dbReference type="ARBA" id="ARBA00022723"/>
    </source>
</evidence>
<keyword evidence="5" id="KW-0539">Nucleus</keyword>
<keyword evidence="4" id="KW-0862">Zinc</keyword>
<evidence type="ECO:0000313" key="7">
    <source>
        <dbReference type="Proteomes" id="UP000439903"/>
    </source>
</evidence>
<gene>
    <name evidence="6" type="ORF">F8M41_018013</name>
</gene>
<dbReference type="InterPro" id="IPR052035">
    <property type="entry name" value="ZnF_BED_domain_contain"/>
</dbReference>
<dbReference type="InterPro" id="IPR012337">
    <property type="entry name" value="RNaseH-like_sf"/>
</dbReference>